<keyword evidence="4" id="KW-0539">Nucleus</keyword>
<evidence type="ECO:0000256" key="1">
    <source>
        <dbReference type="ARBA" id="ARBA00004123"/>
    </source>
</evidence>
<dbReference type="InterPro" id="IPR046347">
    <property type="entry name" value="bZIP_sf"/>
</dbReference>
<dbReference type="Gene3D" id="1.20.5.170">
    <property type="match status" value="1"/>
</dbReference>
<dbReference type="InterPro" id="IPR004827">
    <property type="entry name" value="bZIP"/>
</dbReference>
<dbReference type="GeneID" id="54411056"/>
<feature type="region of interest" description="Disordered" evidence="5">
    <location>
        <begin position="142"/>
        <end position="218"/>
    </location>
</feature>
<reference evidence="7" key="1">
    <citation type="journal article" date="2020" name="Stud. Mycol.">
        <title>101 Dothideomycetes genomes: a test case for predicting lifestyles and emergence of pathogens.</title>
        <authorList>
            <person name="Haridas S."/>
            <person name="Albert R."/>
            <person name="Binder M."/>
            <person name="Bloem J."/>
            <person name="Labutti K."/>
            <person name="Salamov A."/>
            <person name="Andreopoulos B."/>
            <person name="Baker S."/>
            <person name="Barry K."/>
            <person name="Bills G."/>
            <person name="Bluhm B."/>
            <person name="Cannon C."/>
            <person name="Castanera R."/>
            <person name="Culley D."/>
            <person name="Daum C."/>
            <person name="Ezra D."/>
            <person name="Gonzalez J."/>
            <person name="Henrissat B."/>
            <person name="Kuo A."/>
            <person name="Liang C."/>
            <person name="Lipzen A."/>
            <person name="Lutzoni F."/>
            <person name="Magnuson J."/>
            <person name="Mondo S."/>
            <person name="Nolan M."/>
            <person name="Ohm R."/>
            <person name="Pangilinan J."/>
            <person name="Park H.-J."/>
            <person name="Ramirez L."/>
            <person name="Alfaro M."/>
            <person name="Sun H."/>
            <person name="Tritt A."/>
            <person name="Yoshinaga Y."/>
            <person name="Zwiers L.-H."/>
            <person name="Turgeon B."/>
            <person name="Goodwin S."/>
            <person name="Spatafora J."/>
            <person name="Crous P."/>
            <person name="Grigoriev I."/>
        </authorList>
    </citation>
    <scope>NUCLEOTIDE SEQUENCE</scope>
    <source>
        <strain evidence="7">CBS 119687</strain>
    </source>
</reference>
<dbReference type="GO" id="GO:0005634">
    <property type="term" value="C:nucleus"/>
    <property type="evidence" value="ECO:0007669"/>
    <property type="project" value="UniProtKB-SubCell"/>
</dbReference>
<dbReference type="SUPFAM" id="SSF57959">
    <property type="entry name" value="Leucine zipper domain"/>
    <property type="match status" value="1"/>
</dbReference>
<keyword evidence="8" id="KW-1185">Reference proteome</keyword>
<dbReference type="Proteomes" id="UP000799771">
    <property type="component" value="Unassembled WGS sequence"/>
</dbReference>
<evidence type="ECO:0000259" key="6">
    <source>
        <dbReference type="SMART" id="SM00338"/>
    </source>
</evidence>
<feature type="domain" description="BZIP" evidence="6">
    <location>
        <begin position="216"/>
        <end position="280"/>
    </location>
</feature>
<feature type="compositionally biased region" description="Low complexity" evidence="5">
    <location>
        <begin position="312"/>
        <end position="324"/>
    </location>
</feature>
<evidence type="ECO:0000256" key="4">
    <source>
        <dbReference type="ARBA" id="ARBA00023242"/>
    </source>
</evidence>
<dbReference type="InterPro" id="IPR051027">
    <property type="entry name" value="bZIP_transcription_factors"/>
</dbReference>
<feature type="compositionally biased region" description="Polar residues" evidence="5">
    <location>
        <begin position="190"/>
        <end position="205"/>
    </location>
</feature>
<dbReference type="SMART" id="SM00338">
    <property type="entry name" value="BRLZ"/>
    <property type="match status" value="1"/>
</dbReference>
<evidence type="ECO:0000256" key="2">
    <source>
        <dbReference type="ARBA" id="ARBA00023015"/>
    </source>
</evidence>
<keyword evidence="3" id="KW-0804">Transcription</keyword>
<keyword evidence="2" id="KW-0805">Transcription regulation</keyword>
<proteinExistence type="predicted"/>
<protein>
    <recommendedName>
        <fullName evidence="6">BZIP domain-containing protein</fullName>
    </recommendedName>
</protein>
<evidence type="ECO:0000313" key="7">
    <source>
        <dbReference type="EMBL" id="KAF2127511.1"/>
    </source>
</evidence>
<evidence type="ECO:0000256" key="5">
    <source>
        <dbReference type="SAM" id="MobiDB-lite"/>
    </source>
</evidence>
<organism evidence="7 8">
    <name type="scientific">Dothidotthia symphoricarpi CBS 119687</name>
    <dbReference type="NCBI Taxonomy" id="1392245"/>
    <lineage>
        <taxon>Eukaryota</taxon>
        <taxon>Fungi</taxon>
        <taxon>Dikarya</taxon>
        <taxon>Ascomycota</taxon>
        <taxon>Pezizomycotina</taxon>
        <taxon>Dothideomycetes</taxon>
        <taxon>Pleosporomycetidae</taxon>
        <taxon>Pleosporales</taxon>
        <taxon>Dothidotthiaceae</taxon>
        <taxon>Dothidotthia</taxon>
    </lineage>
</organism>
<dbReference type="PANTHER" id="PTHR19304">
    <property type="entry name" value="CYCLIC-AMP RESPONSE ELEMENT BINDING PROTEIN"/>
    <property type="match status" value="1"/>
</dbReference>
<dbReference type="OrthoDB" id="295274at2759"/>
<sequence>MTTGLLGMQSLGGPRYCDSPLDLKLASEISNLYSTQDSWACPPRGSQPSMTTTAYMDFSTPNLSSSDGQFRHDSMFQHNGYPAHDDESSHKQTLRRAYTDFVSRPESTTVTAPLEFSASPMFTATNLPTNTHNATMMTPLVTHFDQPDASPDPNGNFSFDEQSHSTESHNFVHLPTGHDQPPLKQRRRSVQTSQEALSPTESLSSAGRRRKSEYAEPGSARAIYLEKNRKAASKCRNKQKRQQDDLVEMARDVERRNRFLKAEVELLRAGMRELMEVVGKHNECPDSRLRSYVQREANRLVAGNQRTAVFTPPSKSSSSDGMSPHKTSSP</sequence>
<gene>
    <name evidence="7" type="ORF">P153DRAFT_387254</name>
</gene>
<name>A0A6A6AA03_9PLEO</name>
<dbReference type="GO" id="GO:0003700">
    <property type="term" value="F:DNA-binding transcription factor activity"/>
    <property type="evidence" value="ECO:0007669"/>
    <property type="project" value="InterPro"/>
</dbReference>
<comment type="subcellular location">
    <subcellularLocation>
        <location evidence="1">Nucleus</location>
    </subcellularLocation>
</comment>
<feature type="region of interest" description="Disordered" evidence="5">
    <location>
        <begin position="303"/>
        <end position="330"/>
    </location>
</feature>
<dbReference type="EMBL" id="ML977510">
    <property type="protein sequence ID" value="KAF2127511.1"/>
    <property type="molecule type" value="Genomic_DNA"/>
</dbReference>
<evidence type="ECO:0000256" key="3">
    <source>
        <dbReference type="ARBA" id="ARBA00023163"/>
    </source>
</evidence>
<dbReference type="RefSeq" id="XP_033521900.1">
    <property type="nucleotide sequence ID" value="XM_033670624.1"/>
</dbReference>
<evidence type="ECO:0000313" key="8">
    <source>
        <dbReference type="Proteomes" id="UP000799771"/>
    </source>
</evidence>
<dbReference type="AlphaFoldDB" id="A0A6A6AA03"/>
<accession>A0A6A6AA03</accession>
<dbReference type="CDD" id="cd14687">
    <property type="entry name" value="bZIP_ATF2"/>
    <property type="match status" value="1"/>
</dbReference>